<accession>A0A7S4DYC7</accession>
<reference evidence="1" key="1">
    <citation type="submission" date="2021-01" db="EMBL/GenBank/DDBJ databases">
        <authorList>
            <person name="Corre E."/>
            <person name="Pelletier E."/>
            <person name="Niang G."/>
            <person name="Scheremetjew M."/>
            <person name="Finn R."/>
            <person name="Kale V."/>
            <person name="Holt S."/>
            <person name="Cochrane G."/>
            <person name="Meng A."/>
            <person name="Brown T."/>
            <person name="Cohen L."/>
        </authorList>
    </citation>
    <scope>NUCLEOTIDE SEQUENCE</scope>
    <source>
        <strain evidence="1">CCCM811</strain>
    </source>
</reference>
<protein>
    <submittedName>
        <fullName evidence="1">Uncharacterized protein</fullName>
    </submittedName>
</protein>
<dbReference type="AlphaFoldDB" id="A0A7S4DYC7"/>
<sequence>MLDCWWFLYVTKGRCEEENCVSVNRTMADEAKKHSIEHMKWIIATLKEEGKSCTYEKLVEVGETKQCDTVGAMLKILKKRKVINFKGIFLMYPMHKAEIVTLLKPDYDPAKE</sequence>
<gene>
    <name evidence="1" type="ORF">LGLO00237_LOCUS30241</name>
</gene>
<proteinExistence type="predicted"/>
<dbReference type="EMBL" id="HBIV01043072">
    <property type="protein sequence ID" value="CAE0678459.1"/>
    <property type="molecule type" value="Transcribed_RNA"/>
</dbReference>
<evidence type="ECO:0000313" key="1">
    <source>
        <dbReference type="EMBL" id="CAE0678459.1"/>
    </source>
</evidence>
<organism evidence="1">
    <name type="scientific">Lotharella globosa</name>
    <dbReference type="NCBI Taxonomy" id="91324"/>
    <lineage>
        <taxon>Eukaryota</taxon>
        <taxon>Sar</taxon>
        <taxon>Rhizaria</taxon>
        <taxon>Cercozoa</taxon>
        <taxon>Chlorarachniophyceae</taxon>
        <taxon>Lotharella</taxon>
    </lineage>
</organism>
<name>A0A7S4DYC7_9EUKA</name>